<feature type="signal peptide" evidence="2">
    <location>
        <begin position="1"/>
        <end position="19"/>
    </location>
</feature>
<dbReference type="InterPro" id="IPR026444">
    <property type="entry name" value="Secre_tail"/>
</dbReference>
<dbReference type="CDD" id="cd00146">
    <property type="entry name" value="PKD"/>
    <property type="match status" value="1"/>
</dbReference>
<dbReference type="Gene3D" id="2.60.40.10">
    <property type="entry name" value="Immunoglobulins"/>
    <property type="match status" value="1"/>
</dbReference>
<proteinExistence type="predicted"/>
<comment type="caution">
    <text evidence="4">The sequence shown here is derived from an EMBL/GenBank/DDBJ whole genome shotgun (WGS) entry which is preliminary data.</text>
</comment>
<dbReference type="NCBIfam" id="TIGR04183">
    <property type="entry name" value="Por_Secre_tail"/>
    <property type="match status" value="1"/>
</dbReference>
<dbReference type="InterPro" id="IPR035986">
    <property type="entry name" value="PKD_dom_sf"/>
</dbReference>
<accession>A0A7K3WRM9</accession>
<dbReference type="Proteomes" id="UP000486602">
    <property type="component" value="Unassembled WGS sequence"/>
</dbReference>
<dbReference type="EMBL" id="JAAGVY010000014">
    <property type="protein sequence ID" value="NEN23701.1"/>
    <property type="molecule type" value="Genomic_DNA"/>
</dbReference>
<feature type="chain" id="PRO_5029675897" evidence="2">
    <location>
        <begin position="20"/>
        <end position="910"/>
    </location>
</feature>
<name>A0A7K3WRM9_9FLAO</name>
<evidence type="ECO:0000256" key="1">
    <source>
        <dbReference type="ARBA" id="ARBA00022729"/>
    </source>
</evidence>
<keyword evidence="5" id="KW-1185">Reference proteome</keyword>
<dbReference type="InterPro" id="IPR000601">
    <property type="entry name" value="PKD_dom"/>
</dbReference>
<dbReference type="Pfam" id="PF18962">
    <property type="entry name" value="Por_Secre_tail"/>
    <property type="match status" value="1"/>
</dbReference>
<gene>
    <name evidence="4" type="ORF">G3O08_09335</name>
</gene>
<dbReference type="SMART" id="SM00089">
    <property type="entry name" value="PKD"/>
    <property type="match status" value="1"/>
</dbReference>
<evidence type="ECO:0000256" key="2">
    <source>
        <dbReference type="SAM" id="SignalP"/>
    </source>
</evidence>
<keyword evidence="1 2" id="KW-0732">Signal</keyword>
<organism evidence="4 5">
    <name type="scientific">Cryomorpha ignava</name>
    <dbReference type="NCBI Taxonomy" id="101383"/>
    <lineage>
        <taxon>Bacteria</taxon>
        <taxon>Pseudomonadati</taxon>
        <taxon>Bacteroidota</taxon>
        <taxon>Flavobacteriia</taxon>
        <taxon>Flavobacteriales</taxon>
        <taxon>Cryomorphaceae</taxon>
        <taxon>Cryomorpha</taxon>
    </lineage>
</organism>
<evidence type="ECO:0000313" key="4">
    <source>
        <dbReference type="EMBL" id="NEN23701.1"/>
    </source>
</evidence>
<dbReference type="InterPro" id="IPR013783">
    <property type="entry name" value="Ig-like_fold"/>
</dbReference>
<dbReference type="AlphaFoldDB" id="A0A7K3WRM9"/>
<evidence type="ECO:0000259" key="3">
    <source>
        <dbReference type="PROSITE" id="PS50093"/>
    </source>
</evidence>
<reference evidence="4 5" key="1">
    <citation type="submission" date="2020-02" db="EMBL/GenBank/DDBJ databases">
        <title>Out from the shadows clarifying the taxonomy of the family Cryomorphaceae and related taxa by utilizing the GTDB taxonomic framework.</title>
        <authorList>
            <person name="Bowman J.P."/>
        </authorList>
    </citation>
    <scope>NUCLEOTIDE SEQUENCE [LARGE SCALE GENOMIC DNA]</scope>
    <source>
        <strain evidence="4 5">QSSC 1-22</strain>
    </source>
</reference>
<dbReference type="SUPFAM" id="SSF49299">
    <property type="entry name" value="PKD domain"/>
    <property type="match status" value="1"/>
</dbReference>
<feature type="domain" description="PKD" evidence="3">
    <location>
        <begin position="744"/>
        <end position="774"/>
    </location>
</feature>
<protein>
    <submittedName>
        <fullName evidence="4">T9SS type A sorting domain-containing protein</fullName>
    </submittedName>
</protein>
<sequence length="910" mass="98273">MKLLLSLLFSIALSVSSFSQNGVYLYGFMANAPASPVQIDVSIYGDSSMTPVLLFTEPSGNIQTQWIDLPSGESIQFIGAGYYNCQGNYTFQSWNASEFDDLIDIPLNFNYCADSTLYGCTDPLAINYNPQANQDDGSCQYVTTCQLNDVIVSISTQSWGQEVSWNLLLDSTSVAGGGKYQSNNTYSSNWCLENGCYTFEMFDTFGDGWNESTFQVVVDGLVIQSGTLLSGNYGSVSFGINQEGCIETPPVSGCTDPLALNYNPFATIDDNSCEYATITENDLCANAIPLIPGSTILINNSTAFQNEGIWGECWGFGQGEGEQTSVWYTFTTPLYPASIHLEALYDGSNTLTDTQFGIFEECGGEMIYCDGNAGEGLMSALDFECGVLDENTTYILMIDGYYGDAGTCFLQYEVDSTCTTEVLGCTDPQAINYNPEATEDDGSCEYATICELNEIQVVINTGTWANEISWNLVNADSIIVATGNGYSDNLEYVSQWCLSDGCYTFQMFDSFGDGWNGANFEVILDGDILASGALSNFNYGAVTFGINQEGCANTLPIYGCTDPGAVNYNPEAILDDGSCMYDSDCTPVTIIIDGYNVPYTEWLITSTDGYALAGAMQNQNVTIIDECLEDGCYSLEIIGIWGDTLELGYYTVLVDSMPIAEGLIGSFQAVSFEVGSGCDSTNVIYGCTDPNAYNYNPEATEDDGSCIYQFDCSIDFFVIPDSTGEDVIWIVPSANILAAVEVLWDFGDGTTSTDLFPSHEYFGDGPFTLCLTATFASPDGSSCSITYCVVLTGDMADGSGFTSSEGGFTINVIGDGASVGLTATESITNLSLWPNPTKDQLNMRFNSLNNNVQTVEIMDINGKIIVQKELNNAGGTVTGFIDVTNLTSGVYLFKLSSADQIETRRFVIAK</sequence>
<dbReference type="InterPro" id="IPR022409">
    <property type="entry name" value="PKD/Chitinase_dom"/>
</dbReference>
<dbReference type="RefSeq" id="WP_163285097.1">
    <property type="nucleotide sequence ID" value="NZ_JAAGVY010000014.1"/>
</dbReference>
<evidence type="ECO:0000313" key="5">
    <source>
        <dbReference type="Proteomes" id="UP000486602"/>
    </source>
</evidence>
<dbReference type="PROSITE" id="PS50093">
    <property type="entry name" value="PKD"/>
    <property type="match status" value="1"/>
</dbReference>